<evidence type="ECO:0000256" key="3">
    <source>
        <dbReference type="ARBA" id="ARBA00022692"/>
    </source>
</evidence>
<dbReference type="PANTHER" id="PTHR30086">
    <property type="entry name" value="ARGININE EXPORTER PROTEIN ARGO"/>
    <property type="match status" value="1"/>
</dbReference>
<evidence type="ECO:0000256" key="6">
    <source>
        <dbReference type="SAM" id="Phobius"/>
    </source>
</evidence>
<reference evidence="8" key="1">
    <citation type="submission" date="2016-10" db="EMBL/GenBank/DDBJ databases">
        <authorList>
            <person name="Varghese N."/>
            <person name="Submissions S."/>
        </authorList>
    </citation>
    <scope>NUCLEOTIDE SEQUENCE [LARGE SCALE GENOMIC DNA]</scope>
    <source>
        <strain evidence="8">JCM 21621</strain>
    </source>
</reference>
<evidence type="ECO:0000256" key="1">
    <source>
        <dbReference type="ARBA" id="ARBA00004651"/>
    </source>
</evidence>
<feature type="transmembrane region" description="Helical" evidence="6">
    <location>
        <begin position="41"/>
        <end position="66"/>
    </location>
</feature>
<proteinExistence type="predicted"/>
<dbReference type="Proteomes" id="UP000242957">
    <property type="component" value="Unassembled WGS sequence"/>
</dbReference>
<evidence type="ECO:0000256" key="2">
    <source>
        <dbReference type="ARBA" id="ARBA00022475"/>
    </source>
</evidence>
<dbReference type="GO" id="GO:0015171">
    <property type="term" value="F:amino acid transmembrane transporter activity"/>
    <property type="evidence" value="ECO:0007669"/>
    <property type="project" value="TreeGrafter"/>
</dbReference>
<gene>
    <name evidence="7" type="ORF">SAMN05216193_12648</name>
</gene>
<dbReference type="EMBL" id="FNIJ01000026">
    <property type="protein sequence ID" value="SDP24815.1"/>
    <property type="molecule type" value="Genomic_DNA"/>
</dbReference>
<dbReference type="PANTHER" id="PTHR30086:SF17">
    <property type="entry name" value="LYSE FAMILY TRANSLOCATOR"/>
    <property type="match status" value="1"/>
</dbReference>
<keyword evidence="3 6" id="KW-0812">Transmembrane</keyword>
<keyword evidence="8" id="KW-1185">Reference proteome</keyword>
<dbReference type="RefSeq" id="WP_084315130.1">
    <property type="nucleotide sequence ID" value="NZ_FNIJ01000026.1"/>
</dbReference>
<keyword evidence="5 6" id="KW-0472">Membrane</keyword>
<feature type="transmembrane region" description="Helical" evidence="6">
    <location>
        <begin position="184"/>
        <end position="205"/>
    </location>
</feature>
<sequence>MQEVHVLLMLTAVFAVALVSPGPDVALVVRTSLHQGRRAGVLSALGLACGILVHGTLVLTGVSLLLSRSPLLFSALQLVGAAYLGWLGVGALRALRKPGGAGRLDGELSASKLGPWLRGLATNLFNPKALVFFLALLTSLIPVDMSAPGKVSVAVMLFVVGFAWFSLLSVILTRPLWQQRLQRAVPVIDGACGLVFLLVAGGILFNVVNHAARWV</sequence>
<dbReference type="PIRSF" id="PIRSF006324">
    <property type="entry name" value="LeuE"/>
    <property type="match status" value="1"/>
</dbReference>
<keyword evidence="2" id="KW-1003">Cell membrane</keyword>
<dbReference type="InterPro" id="IPR001123">
    <property type="entry name" value="LeuE-type"/>
</dbReference>
<evidence type="ECO:0000313" key="8">
    <source>
        <dbReference type="Proteomes" id="UP000242957"/>
    </source>
</evidence>
<evidence type="ECO:0000256" key="5">
    <source>
        <dbReference type="ARBA" id="ARBA00023136"/>
    </source>
</evidence>
<feature type="transmembrane region" description="Helical" evidence="6">
    <location>
        <begin position="116"/>
        <end position="141"/>
    </location>
</feature>
<comment type="subcellular location">
    <subcellularLocation>
        <location evidence="1">Cell membrane</location>
        <topology evidence="1">Multi-pass membrane protein</topology>
    </subcellularLocation>
</comment>
<protein>
    <submittedName>
        <fullName evidence="7">Threonine/homoserine/homoserine lactone efflux protein</fullName>
    </submittedName>
</protein>
<dbReference type="Pfam" id="PF01810">
    <property type="entry name" value="LysE"/>
    <property type="match status" value="1"/>
</dbReference>
<dbReference type="OrthoDB" id="581870at2"/>
<name>A0A1H0R5X3_9PSED</name>
<accession>A0A1H0R5X3</accession>
<feature type="transmembrane region" description="Helical" evidence="6">
    <location>
        <begin position="72"/>
        <end position="95"/>
    </location>
</feature>
<feature type="transmembrane region" description="Helical" evidence="6">
    <location>
        <begin position="6"/>
        <end position="29"/>
    </location>
</feature>
<keyword evidence="4 6" id="KW-1133">Transmembrane helix</keyword>
<organism evidence="7 8">
    <name type="scientific">Pseudomonas jinjuensis</name>
    <dbReference type="NCBI Taxonomy" id="198616"/>
    <lineage>
        <taxon>Bacteria</taxon>
        <taxon>Pseudomonadati</taxon>
        <taxon>Pseudomonadota</taxon>
        <taxon>Gammaproteobacteria</taxon>
        <taxon>Pseudomonadales</taxon>
        <taxon>Pseudomonadaceae</taxon>
        <taxon>Pseudomonas</taxon>
    </lineage>
</organism>
<evidence type="ECO:0000256" key="4">
    <source>
        <dbReference type="ARBA" id="ARBA00022989"/>
    </source>
</evidence>
<dbReference type="AlphaFoldDB" id="A0A1H0R5X3"/>
<dbReference type="STRING" id="198616.SAMN05216193_12648"/>
<evidence type="ECO:0000313" key="7">
    <source>
        <dbReference type="EMBL" id="SDP24815.1"/>
    </source>
</evidence>
<feature type="transmembrane region" description="Helical" evidence="6">
    <location>
        <begin position="153"/>
        <end position="172"/>
    </location>
</feature>
<dbReference type="GO" id="GO:0005886">
    <property type="term" value="C:plasma membrane"/>
    <property type="evidence" value="ECO:0007669"/>
    <property type="project" value="UniProtKB-SubCell"/>
</dbReference>